<sequence>MSIGAEFPDFLVFVMGSGTAEWRNWVDSWLGVHFPVSFGAGSSDLLVFVMGSGTGEGKNGLRPARVCTFPCHSGQDFQITWRLSWEVARGSGGTGLILGWVCTFPCHLGQNLRIGGRLSWETAQGSAKTDQNLPGCALSHVIRARILKFPGVCHGKRHKGEQNRPRSGLAVHFPVSINPESPNLQVTAMGNGIKGPAQAPTQTSPQPTSP</sequence>
<feature type="region of interest" description="Disordered" evidence="1">
    <location>
        <begin position="181"/>
        <end position="210"/>
    </location>
</feature>
<protein>
    <submittedName>
        <fullName evidence="2">Uncharacterized protein</fullName>
    </submittedName>
</protein>
<dbReference type="Proteomes" id="UP000288929">
    <property type="component" value="Chromosome"/>
</dbReference>
<reference evidence="2 3" key="1">
    <citation type="submission" date="2019-01" db="EMBL/GenBank/DDBJ databases">
        <authorList>
            <person name="Ruckert C."/>
            <person name="Busche T."/>
            <person name="Kalinowski J."/>
        </authorList>
    </citation>
    <scope>NUCLEOTIDE SEQUENCE [LARGE SCALE GENOMIC DNA]</scope>
    <source>
        <strain evidence="2 3">136/3</strain>
    </source>
</reference>
<name>A0A410WBM1_9CORY</name>
<dbReference type="EMBL" id="CP035299">
    <property type="protein sequence ID" value="QAU53361.1"/>
    <property type="molecule type" value="Genomic_DNA"/>
</dbReference>
<proteinExistence type="predicted"/>
<evidence type="ECO:0000256" key="1">
    <source>
        <dbReference type="SAM" id="MobiDB-lite"/>
    </source>
</evidence>
<gene>
    <name evidence="2" type="ORF">CPELA_10575</name>
</gene>
<accession>A0A410WBM1</accession>
<evidence type="ECO:0000313" key="3">
    <source>
        <dbReference type="Proteomes" id="UP000288929"/>
    </source>
</evidence>
<keyword evidence="3" id="KW-1185">Reference proteome</keyword>
<dbReference type="KEGG" id="cpeg:CPELA_10575"/>
<feature type="compositionally biased region" description="Low complexity" evidence="1">
    <location>
        <begin position="196"/>
        <end position="210"/>
    </location>
</feature>
<dbReference type="AlphaFoldDB" id="A0A410WBM1"/>
<organism evidence="2 3">
    <name type="scientific">Corynebacterium pelargi</name>
    <dbReference type="NCBI Taxonomy" id="1471400"/>
    <lineage>
        <taxon>Bacteria</taxon>
        <taxon>Bacillati</taxon>
        <taxon>Actinomycetota</taxon>
        <taxon>Actinomycetes</taxon>
        <taxon>Mycobacteriales</taxon>
        <taxon>Corynebacteriaceae</taxon>
        <taxon>Corynebacterium</taxon>
    </lineage>
</organism>
<evidence type="ECO:0000313" key="2">
    <source>
        <dbReference type="EMBL" id="QAU53361.1"/>
    </source>
</evidence>